<feature type="region of interest" description="Disordered" evidence="1">
    <location>
        <begin position="1"/>
        <end position="25"/>
    </location>
</feature>
<evidence type="ECO:0000313" key="2">
    <source>
        <dbReference type="EMBL" id="VDO76540.1"/>
    </source>
</evidence>
<gene>
    <name evidence="2" type="ORF">HPLM_LOCUS19327</name>
</gene>
<reference evidence="4" key="1">
    <citation type="submission" date="2017-02" db="UniProtKB">
        <authorList>
            <consortium name="WormBaseParasite"/>
        </authorList>
    </citation>
    <scope>IDENTIFICATION</scope>
</reference>
<proteinExistence type="predicted"/>
<dbReference type="EMBL" id="UZAF01021222">
    <property type="protein sequence ID" value="VDO76540.1"/>
    <property type="molecule type" value="Genomic_DNA"/>
</dbReference>
<evidence type="ECO:0000256" key="1">
    <source>
        <dbReference type="SAM" id="MobiDB-lite"/>
    </source>
</evidence>
<feature type="compositionally biased region" description="Polar residues" evidence="1">
    <location>
        <begin position="1"/>
        <end position="13"/>
    </location>
</feature>
<reference evidence="2 3" key="2">
    <citation type="submission" date="2018-11" db="EMBL/GenBank/DDBJ databases">
        <authorList>
            <consortium name="Pathogen Informatics"/>
        </authorList>
    </citation>
    <scope>NUCLEOTIDE SEQUENCE [LARGE SCALE GENOMIC DNA]</scope>
    <source>
        <strain evidence="2 3">MHpl1</strain>
    </source>
</reference>
<protein>
    <submittedName>
        <fullName evidence="4">Ovule protein</fullName>
    </submittedName>
</protein>
<sequence length="249" mass="27255">MFSDTASSHSSGVPRSEIESGSEVSGAETVIFLGPSPRGLHRSTSIYPPRSPSISSKGHTPFLSPSLRLYDDLCSPPGTSGDGSTMTHDLTVFGGYCSQNRNDFGVTIASPKKSKSCNLDDDKRQAIMQWVDTCEPLLSPDDDEMNSDRPREILSHPLEDIIEQDEESLRDSIRSKHETDSHPLSILSREDIEKIMSIEGTPQENGSDEDALERAMAASVSSIRSHDILAKLNDDLAAVRIFKAFQKCT</sequence>
<name>A0A0N4X4P0_HAEPC</name>
<dbReference type="WBParaSite" id="HPLM_0001933201-mRNA-1">
    <property type="protein sequence ID" value="HPLM_0001933201-mRNA-1"/>
    <property type="gene ID" value="HPLM_0001933201"/>
</dbReference>
<evidence type="ECO:0000313" key="3">
    <source>
        <dbReference type="Proteomes" id="UP000268014"/>
    </source>
</evidence>
<dbReference type="Proteomes" id="UP000268014">
    <property type="component" value="Unassembled WGS sequence"/>
</dbReference>
<accession>A0A0N4X4P0</accession>
<organism evidence="4">
    <name type="scientific">Haemonchus placei</name>
    <name type="common">Barber's pole worm</name>
    <dbReference type="NCBI Taxonomy" id="6290"/>
    <lineage>
        <taxon>Eukaryota</taxon>
        <taxon>Metazoa</taxon>
        <taxon>Ecdysozoa</taxon>
        <taxon>Nematoda</taxon>
        <taxon>Chromadorea</taxon>
        <taxon>Rhabditida</taxon>
        <taxon>Rhabditina</taxon>
        <taxon>Rhabditomorpha</taxon>
        <taxon>Strongyloidea</taxon>
        <taxon>Trichostrongylidae</taxon>
        <taxon>Haemonchus</taxon>
    </lineage>
</organism>
<keyword evidence="3" id="KW-1185">Reference proteome</keyword>
<dbReference type="AlphaFoldDB" id="A0A0N4X4P0"/>
<dbReference type="OrthoDB" id="8862460at2759"/>
<evidence type="ECO:0000313" key="4">
    <source>
        <dbReference type="WBParaSite" id="HPLM_0001933201-mRNA-1"/>
    </source>
</evidence>
<dbReference type="STRING" id="6290.A0A0N4X4P0"/>